<comment type="caution">
    <text evidence="6">The sequence shown here is derived from an EMBL/GenBank/DDBJ whole genome shotgun (WGS) entry which is preliminary data.</text>
</comment>
<evidence type="ECO:0000313" key="7">
    <source>
        <dbReference type="Proteomes" id="UP000292781"/>
    </source>
</evidence>
<dbReference type="InterPro" id="IPR005471">
    <property type="entry name" value="Tscrpt_reg_IclR_N"/>
</dbReference>
<organism evidence="6 7">
    <name type="scientific">Siculibacillus lacustris</name>
    <dbReference type="NCBI Taxonomy" id="1549641"/>
    <lineage>
        <taxon>Bacteria</taxon>
        <taxon>Pseudomonadati</taxon>
        <taxon>Pseudomonadota</taxon>
        <taxon>Alphaproteobacteria</taxon>
        <taxon>Hyphomicrobiales</taxon>
        <taxon>Ancalomicrobiaceae</taxon>
        <taxon>Siculibacillus</taxon>
    </lineage>
</organism>
<dbReference type="InterPro" id="IPR036388">
    <property type="entry name" value="WH-like_DNA-bd_sf"/>
</dbReference>
<dbReference type="PROSITE" id="PS51078">
    <property type="entry name" value="ICLR_ED"/>
    <property type="match status" value="1"/>
</dbReference>
<keyword evidence="7" id="KW-1185">Reference proteome</keyword>
<dbReference type="InterPro" id="IPR014757">
    <property type="entry name" value="Tscrpt_reg_IclR_C"/>
</dbReference>
<reference evidence="6 7" key="1">
    <citation type="submission" date="2019-02" db="EMBL/GenBank/DDBJ databases">
        <title>Siculibacillus lacustris gen. nov., sp. nov., a new rosette-forming bacterium isolated from a freshwater crater lake (Lake St. Ana, Romania).</title>
        <authorList>
            <person name="Felfoldi T."/>
            <person name="Marton Z."/>
            <person name="Szabo A."/>
            <person name="Mentes A."/>
            <person name="Boka K."/>
            <person name="Marialigeti K."/>
            <person name="Mathe I."/>
            <person name="Koncz M."/>
            <person name="Schumann P."/>
            <person name="Toth E."/>
        </authorList>
    </citation>
    <scope>NUCLEOTIDE SEQUENCE [LARGE SCALE GENOMIC DNA]</scope>
    <source>
        <strain evidence="6 7">SA-279</strain>
    </source>
</reference>
<evidence type="ECO:0000256" key="3">
    <source>
        <dbReference type="ARBA" id="ARBA00023163"/>
    </source>
</evidence>
<dbReference type="AlphaFoldDB" id="A0A4V2KUG0"/>
<dbReference type="Pfam" id="PF09339">
    <property type="entry name" value="HTH_IclR"/>
    <property type="match status" value="1"/>
</dbReference>
<dbReference type="Pfam" id="PF01614">
    <property type="entry name" value="IclR_C"/>
    <property type="match status" value="1"/>
</dbReference>
<dbReference type="PROSITE" id="PS51077">
    <property type="entry name" value="HTH_ICLR"/>
    <property type="match status" value="1"/>
</dbReference>
<feature type="domain" description="HTH iclR-type" evidence="4">
    <location>
        <begin position="1"/>
        <end position="56"/>
    </location>
</feature>
<dbReference type="OrthoDB" id="6057486at2"/>
<dbReference type="GO" id="GO:0003700">
    <property type="term" value="F:DNA-binding transcription factor activity"/>
    <property type="evidence" value="ECO:0007669"/>
    <property type="project" value="TreeGrafter"/>
</dbReference>
<evidence type="ECO:0000313" key="6">
    <source>
        <dbReference type="EMBL" id="TBW41435.1"/>
    </source>
</evidence>
<dbReference type="Gene3D" id="1.10.10.10">
    <property type="entry name" value="Winged helix-like DNA-binding domain superfamily/Winged helix DNA-binding domain"/>
    <property type="match status" value="1"/>
</dbReference>
<dbReference type="PANTHER" id="PTHR30136:SF35">
    <property type="entry name" value="HTH-TYPE TRANSCRIPTIONAL REGULATOR RV1719"/>
    <property type="match status" value="1"/>
</dbReference>
<keyword evidence="1" id="KW-0805">Transcription regulation</keyword>
<dbReference type="Proteomes" id="UP000292781">
    <property type="component" value="Unassembled WGS sequence"/>
</dbReference>
<dbReference type="InterPro" id="IPR050707">
    <property type="entry name" value="HTH_MetabolicPath_Reg"/>
</dbReference>
<evidence type="ECO:0000259" key="5">
    <source>
        <dbReference type="PROSITE" id="PS51078"/>
    </source>
</evidence>
<dbReference type="Gene3D" id="3.30.450.40">
    <property type="match status" value="1"/>
</dbReference>
<dbReference type="SUPFAM" id="SSF46785">
    <property type="entry name" value="Winged helix' DNA-binding domain"/>
    <property type="match status" value="1"/>
</dbReference>
<protein>
    <submittedName>
        <fullName evidence="6">IclR family transcriptional regulator</fullName>
    </submittedName>
</protein>
<dbReference type="SMART" id="SM00346">
    <property type="entry name" value="HTH_ICLR"/>
    <property type="match status" value="1"/>
</dbReference>
<dbReference type="InterPro" id="IPR029016">
    <property type="entry name" value="GAF-like_dom_sf"/>
</dbReference>
<gene>
    <name evidence="6" type="ORF">EYW49_01000</name>
</gene>
<name>A0A4V2KUG0_9HYPH</name>
<dbReference type="InterPro" id="IPR036390">
    <property type="entry name" value="WH_DNA-bd_sf"/>
</dbReference>
<evidence type="ECO:0000256" key="2">
    <source>
        <dbReference type="ARBA" id="ARBA00023125"/>
    </source>
</evidence>
<dbReference type="PANTHER" id="PTHR30136">
    <property type="entry name" value="HELIX-TURN-HELIX TRANSCRIPTIONAL REGULATOR, ICLR FAMILY"/>
    <property type="match status" value="1"/>
</dbReference>
<dbReference type="SUPFAM" id="SSF55781">
    <property type="entry name" value="GAF domain-like"/>
    <property type="match status" value="1"/>
</dbReference>
<dbReference type="GO" id="GO:0045892">
    <property type="term" value="P:negative regulation of DNA-templated transcription"/>
    <property type="evidence" value="ECO:0007669"/>
    <property type="project" value="TreeGrafter"/>
</dbReference>
<evidence type="ECO:0000259" key="4">
    <source>
        <dbReference type="PROSITE" id="PS51077"/>
    </source>
</evidence>
<dbReference type="GO" id="GO:0003677">
    <property type="term" value="F:DNA binding"/>
    <property type="evidence" value="ECO:0007669"/>
    <property type="project" value="UniProtKB-KW"/>
</dbReference>
<proteinExistence type="predicted"/>
<dbReference type="EMBL" id="SJFN01000001">
    <property type="protein sequence ID" value="TBW41435.1"/>
    <property type="molecule type" value="Genomic_DNA"/>
</dbReference>
<keyword evidence="2" id="KW-0238">DNA-binding</keyword>
<feature type="domain" description="IclR-ED" evidence="5">
    <location>
        <begin position="57"/>
        <end position="243"/>
    </location>
</feature>
<accession>A0A4V2KUG0</accession>
<sequence length="245" mass="26574">MRGLALLEFVAEGVTDLRGIVERLGTRRSTTHRMLGTLVAEGYLHHLPYKGYTLGPKLIRLGARAIEQRPIVAIARPRLEALAQETGDTVHLGVADGPEVFYLDKISGTRGLEMRSRIGQRMPLALTGVGKALMFGVAPAAWRGLYDDALDRLARASRAARPIAWDPYRDRLAAALSRGWVYDFEENEIGIRCVAAPIRDVTGGVVAAISVAGAVSHLSEERMTELGPIVRDRAAAISGDLGWTP</sequence>
<keyword evidence="3" id="KW-0804">Transcription</keyword>
<evidence type="ECO:0000256" key="1">
    <source>
        <dbReference type="ARBA" id="ARBA00023015"/>
    </source>
</evidence>